<name>A0A0U4BN76_9BACT</name>
<gene>
    <name evidence="1" type="ORF">AUC43_08945</name>
</gene>
<dbReference type="STRING" id="1411621.AUC43_08945"/>
<organism evidence="1 2">
    <name type="scientific">Hymenobacter sedentarius</name>
    <dbReference type="NCBI Taxonomy" id="1411621"/>
    <lineage>
        <taxon>Bacteria</taxon>
        <taxon>Pseudomonadati</taxon>
        <taxon>Bacteroidota</taxon>
        <taxon>Cytophagia</taxon>
        <taxon>Cytophagales</taxon>
        <taxon>Hymenobacteraceae</taxon>
        <taxon>Hymenobacter</taxon>
    </lineage>
</organism>
<dbReference type="KEGG" id="hyg:AUC43_08945"/>
<evidence type="ECO:0008006" key="3">
    <source>
        <dbReference type="Google" id="ProtNLM"/>
    </source>
</evidence>
<sequence>MLTVYCDQLPNSYLLILASERQATDPHALARALGRAGRSGKTSVWVDCSLLALADATPDTGLLLRAYHEAFAARGIEMVVAHASPELRQCLVGPRSKPGPALVDSLVDASNFKLLPALE</sequence>
<proteinExistence type="predicted"/>
<evidence type="ECO:0000313" key="1">
    <source>
        <dbReference type="EMBL" id="ALW85210.1"/>
    </source>
</evidence>
<dbReference type="RefSeq" id="WP_068192064.1">
    <property type="nucleotide sequence ID" value="NZ_CP013909.1"/>
</dbReference>
<dbReference type="OrthoDB" id="885901at2"/>
<dbReference type="Proteomes" id="UP000059542">
    <property type="component" value="Chromosome"/>
</dbReference>
<keyword evidence="2" id="KW-1185">Reference proteome</keyword>
<protein>
    <recommendedName>
        <fullName evidence="3">STAS domain-containing protein</fullName>
    </recommendedName>
</protein>
<dbReference type="EMBL" id="CP013909">
    <property type="protein sequence ID" value="ALW85210.1"/>
    <property type="molecule type" value="Genomic_DNA"/>
</dbReference>
<dbReference type="AlphaFoldDB" id="A0A0U4BN76"/>
<evidence type="ECO:0000313" key="2">
    <source>
        <dbReference type="Proteomes" id="UP000059542"/>
    </source>
</evidence>
<accession>A0A0U4BN76</accession>
<reference evidence="1 2" key="1">
    <citation type="submission" date="2015-12" db="EMBL/GenBank/DDBJ databases">
        <authorList>
            <person name="Shamseldin A."/>
            <person name="Moawad H."/>
            <person name="Abd El-Rahim W.M."/>
            <person name="Sadowsky M.J."/>
        </authorList>
    </citation>
    <scope>NUCLEOTIDE SEQUENCE [LARGE SCALE GENOMIC DNA]</scope>
    <source>
        <strain evidence="1 2">DG5B</strain>
    </source>
</reference>